<evidence type="ECO:0000256" key="1">
    <source>
        <dbReference type="SAM" id="MobiDB-lite"/>
    </source>
</evidence>
<protein>
    <submittedName>
        <fullName evidence="2">Uncharacterized protein</fullName>
    </submittedName>
</protein>
<name>A0A2H3CGT6_ARMGA</name>
<proteinExistence type="predicted"/>
<dbReference type="AlphaFoldDB" id="A0A2H3CGT6"/>
<sequence length="104" mass="11953">METMGSESQGQSEEKGRPQYSLPDSLVTTVKLADWEFPYKYSDLHRTKSVTIPTESETGSHNKLGQGDCIRCIKDVKPQFWLRYSRRAGAQLWNIEEFQPGLWA</sequence>
<dbReference type="Proteomes" id="UP000217790">
    <property type="component" value="Unassembled WGS sequence"/>
</dbReference>
<accession>A0A2H3CGT6</accession>
<evidence type="ECO:0000313" key="3">
    <source>
        <dbReference type="Proteomes" id="UP000217790"/>
    </source>
</evidence>
<gene>
    <name evidence="2" type="ORF">ARMGADRAFT_1090502</name>
</gene>
<dbReference type="EMBL" id="KZ293719">
    <property type="protein sequence ID" value="PBK82281.1"/>
    <property type="molecule type" value="Genomic_DNA"/>
</dbReference>
<evidence type="ECO:0000313" key="2">
    <source>
        <dbReference type="EMBL" id="PBK82281.1"/>
    </source>
</evidence>
<reference evidence="3" key="1">
    <citation type="journal article" date="2017" name="Nat. Ecol. Evol.">
        <title>Genome expansion and lineage-specific genetic innovations in the forest pathogenic fungi Armillaria.</title>
        <authorList>
            <person name="Sipos G."/>
            <person name="Prasanna A.N."/>
            <person name="Walter M.C."/>
            <person name="O'Connor E."/>
            <person name="Balint B."/>
            <person name="Krizsan K."/>
            <person name="Kiss B."/>
            <person name="Hess J."/>
            <person name="Varga T."/>
            <person name="Slot J."/>
            <person name="Riley R."/>
            <person name="Boka B."/>
            <person name="Rigling D."/>
            <person name="Barry K."/>
            <person name="Lee J."/>
            <person name="Mihaltcheva S."/>
            <person name="LaButti K."/>
            <person name="Lipzen A."/>
            <person name="Waldron R."/>
            <person name="Moloney N.M."/>
            <person name="Sperisen C."/>
            <person name="Kredics L."/>
            <person name="Vagvoelgyi C."/>
            <person name="Patrignani A."/>
            <person name="Fitzpatrick D."/>
            <person name="Nagy I."/>
            <person name="Doyle S."/>
            <person name="Anderson J.B."/>
            <person name="Grigoriev I.V."/>
            <person name="Gueldener U."/>
            <person name="Muensterkoetter M."/>
            <person name="Nagy L.G."/>
        </authorList>
    </citation>
    <scope>NUCLEOTIDE SEQUENCE [LARGE SCALE GENOMIC DNA]</scope>
    <source>
        <strain evidence="3">Ar21-2</strain>
    </source>
</reference>
<keyword evidence="3" id="KW-1185">Reference proteome</keyword>
<organism evidence="2 3">
    <name type="scientific">Armillaria gallica</name>
    <name type="common">Bulbous honey fungus</name>
    <name type="synonym">Armillaria bulbosa</name>
    <dbReference type="NCBI Taxonomy" id="47427"/>
    <lineage>
        <taxon>Eukaryota</taxon>
        <taxon>Fungi</taxon>
        <taxon>Dikarya</taxon>
        <taxon>Basidiomycota</taxon>
        <taxon>Agaricomycotina</taxon>
        <taxon>Agaricomycetes</taxon>
        <taxon>Agaricomycetidae</taxon>
        <taxon>Agaricales</taxon>
        <taxon>Marasmiineae</taxon>
        <taxon>Physalacriaceae</taxon>
        <taxon>Armillaria</taxon>
    </lineage>
</organism>
<feature type="region of interest" description="Disordered" evidence="1">
    <location>
        <begin position="1"/>
        <end position="22"/>
    </location>
</feature>
<feature type="compositionally biased region" description="Polar residues" evidence="1">
    <location>
        <begin position="1"/>
        <end position="11"/>
    </location>
</feature>
<dbReference type="InParanoid" id="A0A2H3CGT6"/>